<feature type="transmembrane region" description="Helical" evidence="1">
    <location>
        <begin position="178"/>
        <end position="200"/>
    </location>
</feature>
<evidence type="ECO:0000313" key="3">
    <source>
        <dbReference type="Proteomes" id="UP000281128"/>
    </source>
</evidence>
<reference evidence="2 3" key="1">
    <citation type="submission" date="2018-09" db="EMBL/GenBank/DDBJ databases">
        <title>Roseovarius spongiae sp. nov., isolated from a marine sponge.</title>
        <authorList>
            <person name="Zhuang L."/>
            <person name="Luo L."/>
        </authorList>
    </citation>
    <scope>NUCLEOTIDE SEQUENCE [LARGE SCALE GENOMIC DNA]</scope>
    <source>
        <strain evidence="2 3">HN-E21</strain>
    </source>
</reference>
<evidence type="ECO:0000256" key="1">
    <source>
        <dbReference type="SAM" id="Phobius"/>
    </source>
</evidence>
<dbReference type="Proteomes" id="UP000281128">
    <property type="component" value="Unassembled WGS sequence"/>
</dbReference>
<keyword evidence="3" id="KW-1185">Reference proteome</keyword>
<feature type="transmembrane region" description="Helical" evidence="1">
    <location>
        <begin position="7"/>
        <end position="32"/>
    </location>
</feature>
<gene>
    <name evidence="2" type="ORF">D6850_01150</name>
</gene>
<dbReference type="OrthoDB" id="581705at2"/>
<dbReference type="AlphaFoldDB" id="A0A3A8BAK4"/>
<evidence type="ECO:0000313" key="2">
    <source>
        <dbReference type="EMBL" id="RKF16204.1"/>
    </source>
</evidence>
<proteinExistence type="predicted"/>
<keyword evidence="1" id="KW-0472">Membrane</keyword>
<dbReference type="Pfam" id="PF06197">
    <property type="entry name" value="DUF998"/>
    <property type="match status" value="1"/>
</dbReference>
<keyword evidence="1" id="KW-0812">Transmembrane</keyword>
<accession>A0A3A8BAK4</accession>
<feature type="transmembrane region" description="Helical" evidence="1">
    <location>
        <begin position="52"/>
        <end position="73"/>
    </location>
</feature>
<dbReference type="PROSITE" id="PS51257">
    <property type="entry name" value="PROKAR_LIPOPROTEIN"/>
    <property type="match status" value="1"/>
</dbReference>
<dbReference type="EMBL" id="RAPE01000001">
    <property type="protein sequence ID" value="RKF16204.1"/>
    <property type="molecule type" value="Genomic_DNA"/>
</dbReference>
<feature type="transmembrane region" description="Helical" evidence="1">
    <location>
        <begin position="80"/>
        <end position="101"/>
    </location>
</feature>
<name>A0A3A8BAK4_9RHOB</name>
<dbReference type="InterPro" id="IPR009339">
    <property type="entry name" value="DUF998"/>
</dbReference>
<feature type="transmembrane region" description="Helical" evidence="1">
    <location>
        <begin position="113"/>
        <end position="136"/>
    </location>
</feature>
<organism evidence="2 3">
    <name type="scientific">Roseovarius spongiae</name>
    <dbReference type="NCBI Taxonomy" id="2320272"/>
    <lineage>
        <taxon>Bacteria</taxon>
        <taxon>Pseudomonadati</taxon>
        <taxon>Pseudomonadota</taxon>
        <taxon>Alphaproteobacteria</taxon>
        <taxon>Rhodobacterales</taxon>
        <taxon>Roseobacteraceae</taxon>
        <taxon>Roseovarius</taxon>
    </lineage>
</organism>
<protein>
    <submittedName>
        <fullName evidence="2">DUF998 domain-containing protein</fullName>
    </submittedName>
</protein>
<keyword evidence="1" id="KW-1133">Transmembrane helix</keyword>
<sequence>MLQSRLLITLGWMGICGCAALIAGAVVAAFLVPNHDWISDTISDLAAGRSEIAMDIALYGFSVGLFATALGAAHLHPGGGAWSTGIFCLAILAGIVIIVGARNEYGDSDSDGVVIHSYLVYALGLLFLAMPLCMAWALPHHHSRVRRVLIGLGLLWGCTAPVFFFLPTGIDGLYERALGVIAAAMIVTLCTVFIGAGRLIRAERQA</sequence>
<feature type="transmembrane region" description="Helical" evidence="1">
    <location>
        <begin position="148"/>
        <end position="166"/>
    </location>
</feature>
<comment type="caution">
    <text evidence="2">The sequence shown here is derived from an EMBL/GenBank/DDBJ whole genome shotgun (WGS) entry which is preliminary data.</text>
</comment>